<feature type="non-terminal residue" evidence="1">
    <location>
        <position position="111"/>
    </location>
</feature>
<name>A0A813JWY4_POLGL</name>
<dbReference type="EMBL" id="CAJNNW010033205">
    <property type="protein sequence ID" value="CAE8717687.1"/>
    <property type="molecule type" value="Genomic_DNA"/>
</dbReference>
<gene>
    <name evidence="1" type="ORF">PGLA2088_LOCUS27221</name>
    <name evidence="2" type="ORF">PGLA2088_LOCUS39663</name>
</gene>
<accession>A0A813JWY4</accession>
<protein>
    <submittedName>
        <fullName evidence="1">Uncharacterized protein</fullName>
    </submittedName>
</protein>
<evidence type="ECO:0000313" key="1">
    <source>
        <dbReference type="EMBL" id="CAE8691045.1"/>
    </source>
</evidence>
<comment type="caution">
    <text evidence="1">The sequence shown here is derived from an EMBL/GenBank/DDBJ whole genome shotgun (WGS) entry which is preliminary data.</text>
</comment>
<dbReference type="AlphaFoldDB" id="A0A813JWY4"/>
<reference evidence="1" key="1">
    <citation type="submission" date="2021-02" db="EMBL/GenBank/DDBJ databases">
        <authorList>
            <person name="Dougan E. K."/>
            <person name="Rhodes N."/>
            <person name="Thang M."/>
            <person name="Chan C."/>
        </authorList>
    </citation>
    <scope>NUCLEOTIDE SEQUENCE</scope>
</reference>
<evidence type="ECO:0000313" key="3">
    <source>
        <dbReference type="Proteomes" id="UP000626109"/>
    </source>
</evidence>
<proteinExistence type="predicted"/>
<organism evidence="1 3">
    <name type="scientific">Polarella glacialis</name>
    <name type="common">Dinoflagellate</name>
    <dbReference type="NCBI Taxonomy" id="89957"/>
    <lineage>
        <taxon>Eukaryota</taxon>
        <taxon>Sar</taxon>
        <taxon>Alveolata</taxon>
        <taxon>Dinophyceae</taxon>
        <taxon>Suessiales</taxon>
        <taxon>Suessiaceae</taxon>
        <taxon>Polarella</taxon>
    </lineage>
</organism>
<sequence>VWPNDPLLLKDQAVDTEAPNRSKPPYSPLEFQFEAGQFWKFLEERHYWLQYAEWQVRPHLVRFRSAREFLQKAAMSEADAMDISAKVRHSQALLKREAMEYWQAATAAAAY</sequence>
<dbReference type="Proteomes" id="UP000626109">
    <property type="component" value="Unassembled WGS sequence"/>
</dbReference>
<dbReference type="EMBL" id="CAJNNW010027363">
    <property type="protein sequence ID" value="CAE8691045.1"/>
    <property type="molecule type" value="Genomic_DNA"/>
</dbReference>
<evidence type="ECO:0000313" key="2">
    <source>
        <dbReference type="EMBL" id="CAE8717687.1"/>
    </source>
</evidence>